<organism evidence="2 3">
    <name type="scientific">Amphiprion percula</name>
    <name type="common">Orange clownfish</name>
    <name type="synonym">Lutjanus percula</name>
    <dbReference type="NCBI Taxonomy" id="161767"/>
    <lineage>
        <taxon>Eukaryota</taxon>
        <taxon>Metazoa</taxon>
        <taxon>Chordata</taxon>
        <taxon>Craniata</taxon>
        <taxon>Vertebrata</taxon>
        <taxon>Euteleostomi</taxon>
        <taxon>Actinopterygii</taxon>
        <taxon>Neopterygii</taxon>
        <taxon>Teleostei</taxon>
        <taxon>Neoteleostei</taxon>
        <taxon>Acanthomorphata</taxon>
        <taxon>Ovalentaria</taxon>
        <taxon>Pomacentridae</taxon>
        <taxon>Amphiprion</taxon>
    </lineage>
</organism>
<dbReference type="Proteomes" id="UP000265080">
    <property type="component" value="Chromosome 21"/>
</dbReference>
<reference evidence="2 3" key="1">
    <citation type="submission" date="2018-03" db="EMBL/GenBank/DDBJ databases">
        <title>Finding Nemo's genes: A chromosome-scale reference assembly of the genome of the orange clownfish Amphiprion percula.</title>
        <authorList>
            <person name="Lehmann R."/>
        </authorList>
    </citation>
    <scope>NUCLEOTIDE SEQUENCE</scope>
</reference>
<keyword evidence="3" id="KW-1185">Reference proteome</keyword>
<proteinExistence type="predicted"/>
<evidence type="ECO:0000313" key="3">
    <source>
        <dbReference type="Proteomes" id="UP000265080"/>
    </source>
</evidence>
<sequence length="63" mass="7048">DTTEKPLASQLRQSHDKKIRDTQGHLGITEHILSFDFLISVIISSAFSLAPNHTSVFKQNKSL</sequence>
<evidence type="ECO:0000256" key="1">
    <source>
        <dbReference type="SAM" id="MobiDB-lite"/>
    </source>
</evidence>
<feature type="region of interest" description="Disordered" evidence="1">
    <location>
        <begin position="1"/>
        <end position="20"/>
    </location>
</feature>
<accession>A0A3P8TYS6</accession>
<reference evidence="2" key="2">
    <citation type="submission" date="2025-08" db="UniProtKB">
        <authorList>
            <consortium name="Ensembl"/>
        </authorList>
    </citation>
    <scope>IDENTIFICATION</scope>
</reference>
<protein>
    <submittedName>
        <fullName evidence="2">Uncharacterized protein</fullName>
    </submittedName>
</protein>
<dbReference type="Ensembl" id="ENSAPET00000030559.1">
    <property type="protein sequence ID" value="ENSAPEP00000029761.1"/>
    <property type="gene ID" value="ENSAPEG00000021157.1"/>
</dbReference>
<dbReference type="GeneTree" id="ENSGT00940000181475"/>
<evidence type="ECO:0000313" key="2">
    <source>
        <dbReference type="Ensembl" id="ENSAPEP00000029761.1"/>
    </source>
</evidence>
<reference evidence="2" key="3">
    <citation type="submission" date="2025-09" db="UniProtKB">
        <authorList>
            <consortium name="Ensembl"/>
        </authorList>
    </citation>
    <scope>IDENTIFICATION</scope>
</reference>
<dbReference type="AlphaFoldDB" id="A0A3P8TYS6"/>
<name>A0A3P8TYS6_AMPPE</name>